<evidence type="ECO:0008006" key="6">
    <source>
        <dbReference type="Google" id="ProtNLM"/>
    </source>
</evidence>
<reference evidence="4 5" key="1">
    <citation type="submission" date="2016-06" db="EMBL/GenBank/DDBJ databases">
        <authorList>
            <consortium name="Pathogen Informatics"/>
        </authorList>
    </citation>
    <scope>NUCLEOTIDE SEQUENCE [LARGE SCALE GENOMIC DNA]</scope>
</reference>
<dbReference type="EMBL" id="FLRJ01000529">
    <property type="protein sequence ID" value="SBT73846.1"/>
    <property type="molecule type" value="Genomic_DNA"/>
</dbReference>
<gene>
    <name evidence="4" type="primary">PowCR01_000159000</name>
    <name evidence="4" type="ORF">POWCR01_000159000</name>
</gene>
<keyword evidence="3" id="KW-0732">Signal</keyword>
<dbReference type="OrthoDB" id="10316144at2759"/>
<keyword evidence="2" id="KW-0472">Membrane</keyword>
<feature type="transmembrane region" description="Helical" evidence="2">
    <location>
        <begin position="234"/>
        <end position="255"/>
    </location>
</feature>
<accession>A0A1C3KJ00</accession>
<feature type="transmembrane region" description="Helical" evidence="2">
    <location>
        <begin position="261"/>
        <end position="279"/>
    </location>
</feature>
<evidence type="ECO:0000256" key="1">
    <source>
        <dbReference type="SAM" id="MobiDB-lite"/>
    </source>
</evidence>
<organism evidence="4 5">
    <name type="scientific">Plasmodium ovale</name>
    <name type="common">malaria parasite P. ovale</name>
    <dbReference type="NCBI Taxonomy" id="36330"/>
    <lineage>
        <taxon>Eukaryota</taxon>
        <taxon>Sar</taxon>
        <taxon>Alveolata</taxon>
        <taxon>Apicomplexa</taxon>
        <taxon>Aconoidasida</taxon>
        <taxon>Haemosporida</taxon>
        <taxon>Plasmodiidae</taxon>
        <taxon>Plasmodium</taxon>
        <taxon>Plasmodium (Plasmodium)</taxon>
    </lineage>
</organism>
<sequence>MVEKTNKFLLCFNVLFVLSISLWKCQYSNETATIGHSLDARTSRLLGEEADVQTSSKHRSLQKKIAEFINENVYKFSNALNESIDDDTFPSKYNSLNHNSSFEEKNNTPNSYDNLDKSNNISKNAQSSDSIDYIGDCVNEDNCNDEQQLYTLEQDNHDEKQVDTLVSDDDHENYHGILKHIFKIKYKPIMKNTLSHFNNFINALDEKYEAEMINLINSQYKTFLDYRNNLSKTIILYLKVLTPLFVSALFIFVSLGFRARPAFIMLYLLYESIIMYMVYKFSKCINTFKNTENLI</sequence>
<evidence type="ECO:0000313" key="5">
    <source>
        <dbReference type="Proteomes" id="UP000243200"/>
    </source>
</evidence>
<feature type="region of interest" description="Disordered" evidence="1">
    <location>
        <begin position="95"/>
        <end position="127"/>
    </location>
</feature>
<evidence type="ECO:0000313" key="4">
    <source>
        <dbReference type="EMBL" id="SBT73846.1"/>
    </source>
</evidence>
<dbReference type="VEuPathDB" id="PlasmoDB:POWCR01_000159000"/>
<dbReference type="Proteomes" id="UP000243200">
    <property type="component" value="Unassembled WGS sequence"/>
</dbReference>
<dbReference type="AlphaFoldDB" id="A0A1C3KJ00"/>
<keyword evidence="2" id="KW-0812">Transmembrane</keyword>
<feature type="compositionally biased region" description="Polar residues" evidence="1">
    <location>
        <begin position="107"/>
        <end position="127"/>
    </location>
</feature>
<dbReference type="VEuPathDB" id="PlasmoDB:PocGH01_00036900"/>
<feature type="chain" id="PRO_5008677800" description="Pv-fam-d protein" evidence="3">
    <location>
        <begin position="26"/>
        <end position="295"/>
    </location>
</feature>
<feature type="signal peptide" evidence="3">
    <location>
        <begin position="1"/>
        <end position="25"/>
    </location>
</feature>
<proteinExistence type="predicted"/>
<evidence type="ECO:0000256" key="2">
    <source>
        <dbReference type="SAM" id="Phobius"/>
    </source>
</evidence>
<keyword evidence="2" id="KW-1133">Transmembrane helix</keyword>
<name>A0A1C3KJ00_PLAOA</name>
<protein>
    <recommendedName>
        <fullName evidence="6">Pv-fam-d protein</fullName>
    </recommendedName>
</protein>
<evidence type="ECO:0000256" key="3">
    <source>
        <dbReference type="SAM" id="SignalP"/>
    </source>
</evidence>